<dbReference type="InterPro" id="IPR000873">
    <property type="entry name" value="AMP-dep_synth/lig_dom"/>
</dbReference>
<dbReference type="SUPFAM" id="SSF56801">
    <property type="entry name" value="Acetyl-CoA synthetase-like"/>
    <property type="match status" value="1"/>
</dbReference>
<evidence type="ECO:0000256" key="2">
    <source>
        <dbReference type="ARBA" id="ARBA00022840"/>
    </source>
</evidence>
<keyword evidence="1" id="KW-0547">Nucleotide-binding</keyword>
<comment type="caution">
    <text evidence="4">The sequence shown here is derived from an EMBL/GenBank/DDBJ whole genome shotgun (WGS) entry which is preliminary data.</text>
</comment>
<dbReference type="EMBL" id="JBHSBM010000042">
    <property type="protein sequence ID" value="MFC4062344.1"/>
    <property type="molecule type" value="Genomic_DNA"/>
</dbReference>
<evidence type="ECO:0000259" key="3">
    <source>
        <dbReference type="Pfam" id="PF00501"/>
    </source>
</evidence>
<evidence type="ECO:0000313" key="5">
    <source>
        <dbReference type="Proteomes" id="UP001595850"/>
    </source>
</evidence>
<dbReference type="Pfam" id="PF00501">
    <property type="entry name" value="AMP-binding"/>
    <property type="match status" value="1"/>
</dbReference>
<sequence>MSEWRTPPAGSGAEVRETDTALDDVFEQAARRPDHAAASRRVGGVWTPLTWRELAAEVVALARGLIAAGVGPGDRVALMSATRMEWMLCDFAIWAAGAVTVPIYETSSAEQVEWILADSGAVAVFAGDDRCEAVARQAVTASVRHVWHLDRLGEVTGPGETVPAAEVESRRRALTSADLATIVYTSGTTGPAKGCMLTHANLVAEVRNVTRVPGVGELVLHEESSVLLFLPLAHIFARAVQLAAMHRGTLVGYSPSLKDLAADLRDFRPTLLLIVPRVLEKAYNTALLKAEAEGHGRIFAMADATAVAYSQALDRGGPGPLLRLRRAVFDRLVYRKLRAAMGGRARHAVSGAAPLGVRLGHFMRGAGITVVEGWGLTETTSGHTINLPARPRMGTVGPPLPGYAVRVAPDGELLVKGPNVFPGYWRNPEATAASFDPDGWMHTGDFGEVDGDGSVRVTGRKKEIIVTASGKNVSPAVIEDQLRAHWLVDQCVVVGEGRPYVGALITVDAEVFPRWKQDHGKPPEAGLSELREDPDLLRTIQEAVDTANRAVSRAESVRRFRLLDAAFAVGRELTPTQKVRRHYVLDRYAHEVEALYGPA</sequence>
<organism evidence="4 5">
    <name type="scientific">Planomonospora corallina</name>
    <dbReference type="NCBI Taxonomy" id="1806052"/>
    <lineage>
        <taxon>Bacteria</taxon>
        <taxon>Bacillati</taxon>
        <taxon>Actinomycetota</taxon>
        <taxon>Actinomycetes</taxon>
        <taxon>Streptosporangiales</taxon>
        <taxon>Streptosporangiaceae</taxon>
        <taxon>Planomonospora</taxon>
    </lineage>
</organism>
<dbReference type="InterPro" id="IPR020845">
    <property type="entry name" value="AMP-binding_CS"/>
</dbReference>
<keyword evidence="5" id="KW-1185">Reference proteome</keyword>
<dbReference type="Pfam" id="PF23562">
    <property type="entry name" value="AMP-binding_C_3"/>
    <property type="match status" value="1"/>
</dbReference>
<proteinExistence type="predicted"/>
<feature type="domain" description="AMP-dependent synthetase/ligase" evidence="3">
    <location>
        <begin position="26"/>
        <end position="425"/>
    </location>
</feature>
<gene>
    <name evidence="4" type="ORF">ACFOWE_28930</name>
</gene>
<dbReference type="InterPro" id="IPR042099">
    <property type="entry name" value="ANL_N_sf"/>
</dbReference>
<reference evidence="5" key="1">
    <citation type="journal article" date="2019" name="Int. J. Syst. Evol. Microbiol.">
        <title>The Global Catalogue of Microorganisms (GCM) 10K type strain sequencing project: providing services to taxonomists for standard genome sequencing and annotation.</title>
        <authorList>
            <consortium name="The Broad Institute Genomics Platform"/>
            <consortium name="The Broad Institute Genome Sequencing Center for Infectious Disease"/>
            <person name="Wu L."/>
            <person name="Ma J."/>
        </authorList>
    </citation>
    <scope>NUCLEOTIDE SEQUENCE [LARGE SCALE GENOMIC DNA]</scope>
    <source>
        <strain evidence="5">TBRC 4489</strain>
    </source>
</reference>
<dbReference type="Proteomes" id="UP001595850">
    <property type="component" value="Unassembled WGS sequence"/>
</dbReference>
<dbReference type="RefSeq" id="WP_377293376.1">
    <property type="nucleotide sequence ID" value="NZ_JBHSBM010000042.1"/>
</dbReference>
<accession>A0ABV8IED9</accession>
<evidence type="ECO:0000256" key="1">
    <source>
        <dbReference type="ARBA" id="ARBA00022741"/>
    </source>
</evidence>
<dbReference type="PANTHER" id="PTHR43272">
    <property type="entry name" value="LONG-CHAIN-FATTY-ACID--COA LIGASE"/>
    <property type="match status" value="1"/>
</dbReference>
<keyword evidence="2" id="KW-0067">ATP-binding</keyword>
<evidence type="ECO:0000313" key="4">
    <source>
        <dbReference type="EMBL" id="MFC4062344.1"/>
    </source>
</evidence>
<dbReference type="Gene3D" id="3.40.50.12780">
    <property type="entry name" value="N-terminal domain of ligase-like"/>
    <property type="match status" value="1"/>
</dbReference>
<name>A0ABV8IED9_9ACTN</name>
<dbReference type="PROSITE" id="PS00455">
    <property type="entry name" value="AMP_BINDING"/>
    <property type="match status" value="1"/>
</dbReference>
<dbReference type="CDD" id="cd05907">
    <property type="entry name" value="VL_LC_FACS_like"/>
    <property type="match status" value="1"/>
</dbReference>
<dbReference type="PANTHER" id="PTHR43272:SF33">
    <property type="entry name" value="AMP-BINDING DOMAIN-CONTAINING PROTEIN-RELATED"/>
    <property type="match status" value="1"/>
</dbReference>
<protein>
    <submittedName>
        <fullName evidence="4">AMP-dependent synthetase/ligase</fullName>
    </submittedName>
</protein>